<protein>
    <submittedName>
        <fullName evidence="5">TPR_REGION domain-containing protein</fullName>
    </submittedName>
</protein>
<evidence type="ECO:0000313" key="5">
    <source>
        <dbReference type="WBParaSite" id="maker-uti_cns_0007872-snap-gene-0.4-mRNA-1"/>
    </source>
</evidence>
<evidence type="ECO:0000313" key="4">
    <source>
        <dbReference type="Proteomes" id="UP000095280"/>
    </source>
</evidence>
<feature type="compositionally biased region" description="Polar residues" evidence="2">
    <location>
        <begin position="988"/>
        <end position="998"/>
    </location>
</feature>
<feature type="compositionally biased region" description="Basic and acidic residues" evidence="2">
    <location>
        <begin position="733"/>
        <end position="782"/>
    </location>
</feature>
<feature type="compositionally biased region" description="Basic and acidic residues" evidence="2">
    <location>
        <begin position="1067"/>
        <end position="1076"/>
    </location>
</feature>
<dbReference type="WBParaSite" id="maker-uti_cns_0007872-snap-gene-0.4-mRNA-1">
    <property type="protein sequence ID" value="maker-uti_cns_0007872-snap-gene-0.4-mRNA-1"/>
    <property type="gene ID" value="maker-uti_cns_0007872-snap-gene-0.4"/>
</dbReference>
<organism evidence="4 5">
    <name type="scientific">Macrostomum lignano</name>
    <dbReference type="NCBI Taxonomy" id="282301"/>
    <lineage>
        <taxon>Eukaryota</taxon>
        <taxon>Metazoa</taxon>
        <taxon>Spiralia</taxon>
        <taxon>Lophotrochozoa</taxon>
        <taxon>Platyhelminthes</taxon>
        <taxon>Rhabditophora</taxon>
        <taxon>Macrostomorpha</taxon>
        <taxon>Macrostomida</taxon>
        <taxon>Macrostomidae</taxon>
        <taxon>Macrostomum</taxon>
    </lineage>
</organism>
<dbReference type="Gene3D" id="1.25.40.10">
    <property type="entry name" value="Tetratricopeptide repeat domain"/>
    <property type="match status" value="1"/>
</dbReference>
<keyword evidence="3" id="KW-1133">Transmembrane helix</keyword>
<feature type="region of interest" description="Disordered" evidence="2">
    <location>
        <begin position="431"/>
        <end position="1251"/>
    </location>
</feature>
<feature type="transmembrane region" description="Helical" evidence="3">
    <location>
        <begin position="1279"/>
        <end position="1298"/>
    </location>
</feature>
<sequence>MDPRILQFAKSNQDYYGGRSQSRGEVSQLFDSHKSNIEHLLSLSASQNDNSKLDIGSDKKHCALPLPIETFMEPPVDIRRQQFLLSVRKHDLLVCRIVSKDQYSTLNLLVLACDDSCELKRDLTDLNIKAVCLFMNAPRQLSQEARIGDLVRCMVLDCQEGQPVNLSLLQQDLPESVKRIKLGFISSNEMPRLYHLLAKRESPVSFHGFLVNQTEFKNPGATTTLCKRLGIDEKPLTSLLHCVNNMKVDPAHTAKELRDAQNRRLALRAVAKGVEHFRAGNQTLASQCYESALAIDPSNVEALVARGALFATNGSSEKAVADFEAALATKPSHKNARIYLAKTLFSLAEVHAQKGNTKSAMLCCIRALHLDPKLQQASQFLKDARATNFTEAEMLQLYYRSLVEANGDEAVLSERLLAVYKEFSDSAAEAESTDAAATAAASESAGPHAATVSESSSRRHSHPATAADPDNSQHERIDVERKRNVSHRSDSQHRRRQERKRRSSSLSPPPSHQQQSESLLLAPPCPPVATQLSSSSSSSITRRFDQPTQSSTLPHALRRPSDEFTAAASMKNKERGFAALERAYERKRSNKDSRSPSGSSTSRSSSSSSDKNRRRRSRKRDLKDEQKSHSKKIKQRQVSRDRFDRYSEQSPKFDDTESRHFRKEPTRSSRYDQDRSGREEYNRPSSPYDRESRKRFDRPLSPQKVAIDSTDLESSWQRKSRSIRQTLESSWQRSDRFDRPLSPRGRESRDRFDRPLSPRGRESRDRFDRPLSPRGRESRESIRQTLESSWQRKSRTIRQTLESSWQRKSRTIRQTTKSPRQERFHESYESSQEKSRKHFDKRSSPRTRGKEGFDRPKSPPDSGREHFDRRSSSLDREARFDRRQSSQDGEGRRQPRLSRDSTIHSDRDRFTTESRRSQRDDDRKDRRKDTERYEYRDSGSSRHAQHYIPGPDTVEEADMDISPGGSPPPGCSMDTMAGHQPTVLSHPESATSRFSMNIRSRLGPANSQPQSGSSPAPEDEVRRVVLLKPADKLPESTTTVRKEARDEAASIGGDFMEFESPQQSDQKQQKQLEEQQKQSSKSSDYNRASDSTAASADSRVQLLWKPLQPSGSVSSSRGRRSSPTAAVASATTRDSASGSKSSRKDDSSGASKFVPVVPAAADASSSDKRSAERISQSTIQQRIREIEDRHRKYSPNAREQRWSPKQQLIKQEKQPEETQHQQQLPQQPSQRHHLHPRFYNNSSINRVPSPKLPRHISSVFNPMFRLAIHATIDAISLEIAVAVAVVVVVAVVVAVAVVKATAEAAAGVRIASRAIALGSRAAGTEAGAGAEAEPTEATEEAAIIAIIIILALASAASPEAAAVAESKRSPHPEETLADLENFLAELKQKKRDIDLD</sequence>
<feature type="compositionally biased region" description="Polar residues" evidence="2">
    <location>
        <begin position="783"/>
        <end position="818"/>
    </location>
</feature>
<feature type="compositionally biased region" description="Basic and acidic residues" evidence="2">
    <location>
        <begin position="819"/>
        <end position="834"/>
    </location>
</feature>
<dbReference type="InterPro" id="IPR019734">
    <property type="entry name" value="TPR_rpt"/>
</dbReference>
<dbReference type="SUPFAM" id="SSF48452">
    <property type="entry name" value="TPR-like"/>
    <property type="match status" value="1"/>
</dbReference>
<proteinExistence type="predicted"/>
<reference evidence="5" key="1">
    <citation type="submission" date="2016-11" db="UniProtKB">
        <authorList>
            <consortium name="WormBaseParasite"/>
        </authorList>
    </citation>
    <scope>IDENTIFICATION</scope>
</reference>
<evidence type="ECO:0000256" key="2">
    <source>
        <dbReference type="SAM" id="MobiDB-lite"/>
    </source>
</evidence>
<feature type="repeat" description="TPR" evidence="1">
    <location>
        <begin position="300"/>
        <end position="333"/>
    </location>
</feature>
<dbReference type="PANTHER" id="PTHR23184">
    <property type="entry name" value="TETRATRICOPEPTIDE REPEAT PROTEIN 14"/>
    <property type="match status" value="1"/>
</dbReference>
<feature type="compositionally biased region" description="Low complexity" evidence="2">
    <location>
        <begin position="1220"/>
        <end position="1229"/>
    </location>
</feature>
<keyword evidence="4" id="KW-1185">Reference proteome</keyword>
<feature type="compositionally biased region" description="Basic and acidic residues" evidence="2">
    <location>
        <begin position="571"/>
        <end position="594"/>
    </location>
</feature>
<feature type="compositionally biased region" description="Low complexity" evidence="2">
    <location>
        <begin position="1110"/>
        <end position="1140"/>
    </location>
</feature>
<feature type="compositionally biased region" description="Low complexity" evidence="2">
    <location>
        <begin position="1077"/>
        <end position="1098"/>
    </location>
</feature>
<feature type="compositionally biased region" description="Low complexity" evidence="2">
    <location>
        <begin position="431"/>
        <end position="445"/>
    </location>
</feature>
<feature type="compositionally biased region" description="Basic and acidic residues" evidence="2">
    <location>
        <begin position="848"/>
        <end position="940"/>
    </location>
</feature>
<dbReference type="Proteomes" id="UP000095280">
    <property type="component" value="Unplaced"/>
</dbReference>
<keyword evidence="3" id="KW-0472">Membrane</keyword>
<feature type="compositionally biased region" description="Low complexity" evidence="2">
    <location>
        <begin position="512"/>
        <end position="521"/>
    </location>
</feature>
<dbReference type="PANTHER" id="PTHR23184:SF9">
    <property type="entry name" value="TETRATRICOPEPTIDE REPEAT PROTEIN 14"/>
    <property type="match status" value="1"/>
</dbReference>
<feature type="compositionally biased region" description="Low complexity" evidence="2">
    <location>
        <begin position="595"/>
        <end position="609"/>
    </location>
</feature>
<evidence type="ECO:0000256" key="1">
    <source>
        <dbReference type="PROSITE-ProRule" id="PRU00339"/>
    </source>
</evidence>
<feature type="compositionally biased region" description="Basic residues" evidence="2">
    <location>
        <begin position="493"/>
        <end position="503"/>
    </location>
</feature>
<keyword evidence="1" id="KW-0802">TPR repeat</keyword>
<accession>A0A1I8HU71</accession>
<dbReference type="InterPro" id="IPR011990">
    <property type="entry name" value="TPR-like_helical_dom_sf"/>
</dbReference>
<evidence type="ECO:0000256" key="3">
    <source>
        <dbReference type="SAM" id="Phobius"/>
    </source>
</evidence>
<dbReference type="InterPro" id="IPR039190">
    <property type="entry name" value="TTC14"/>
</dbReference>
<name>A0A1I8HU71_9PLAT</name>
<feature type="compositionally biased region" description="Polar residues" evidence="2">
    <location>
        <begin position="712"/>
        <end position="732"/>
    </location>
</feature>
<feature type="compositionally biased region" description="Basic and acidic residues" evidence="2">
    <location>
        <begin position="1210"/>
        <end position="1219"/>
    </location>
</feature>
<feature type="compositionally biased region" description="Basic residues" evidence="2">
    <location>
        <begin position="835"/>
        <end position="847"/>
    </location>
</feature>
<feature type="compositionally biased region" description="Basic and acidic residues" evidence="2">
    <location>
        <begin position="638"/>
        <end position="698"/>
    </location>
</feature>
<feature type="repeat" description="TPR" evidence="1">
    <location>
        <begin position="341"/>
        <end position="374"/>
    </location>
</feature>
<dbReference type="PROSITE" id="PS50005">
    <property type="entry name" value="TPR"/>
    <property type="match status" value="2"/>
</dbReference>
<keyword evidence="3" id="KW-0812">Transmembrane</keyword>
<feature type="compositionally biased region" description="Basic and acidic residues" evidence="2">
    <location>
        <begin position="1019"/>
        <end position="1048"/>
    </location>
</feature>
<dbReference type="SMART" id="SM00028">
    <property type="entry name" value="TPR"/>
    <property type="match status" value="3"/>
</dbReference>
<feature type="compositionally biased region" description="Polar residues" evidence="2">
    <location>
        <begin position="1005"/>
        <end position="1014"/>
    </location>
</feature>
<feature type="compositionally biased region" description="Basic and acidic residues" evidence="2">
    <location>
        <begin position="471"/>
        <end position="492"/>
    </location>
</feature>
<feature type="compositionally biased region" description="Low complexity" evidence="2">
    <location>
        <begin position="1148"/>
        <end position="1164"/>
    </location>
</feature>